<evidence type="ECO:0000256" key="1">
    <source>
        <dbReference type="ARBA" id="ARBA00023186"/>
    </source>
</evidence>
<feature type="transmembrane region" description="Helical" evidence="3">
    <location>
        <begin position="186"/>
        <end position="205"/>
    </location>
</feature>
<dbReference type="InterPro" id="IPR036869">
    <property type="entry name" value="J_dom_sf"/>
</dbReference>
<dbReference type="InterPro" id="IPR001623">
    <property type="entry name" value="DnaJ_domain"/>
</dbReference>
<dbReference type="Proteomes" id="UP001564408">
    <property type="component" value="Unassembled WGS sequence"/>
</dbReference>
<keyword evidence="3" id="KW-0472">Membrane</keyword>
<dbReference type="PRINTS" id="PR00625">
    <property type="entry name" value="JDOMAIN"/>
</dbReference>
<dbReference type="Pfam" id="PF00226">
    <property type="entry name" value="DnaJ"/>
    <property type="match status" value="1"/>
</dbReference>
<dbReference type="SUPFAM" id="SSF46565">
    <property type="entry name" value="Chaperone J-domain"/>
    <property type="match status" value="1"/>
</dbReference>
<dbReference type="InterPro" id="IPR032710">
    <property type="entry name" value="NTF2-like_dom_sf"/>
</dbReference>
<organism evidence="5 6">
    <name type="scientific">Thioalkalicoccus limnaeus</name>
    <dbReference type="NCBI Taxonomy" id="120681"/>
    <lineage>
        <taxon>Bacteria</taxon>
        <taxon>Pseudomonadati</taxon>
        <taxon>Pseudomonadota</taxon>
        <taxon>Gammaproteobacteria</taxon>
        <taxon>Chromatiales</taxon>
        <taxon>Chromatiaceae</taxon>
        <taxon>Thioalkalicoccus</taxon>
    </lineage>
</organism>
<proteinExistence type="predicted"/>
<dbReference type="SMART" id="SM00271">
    <property type="entry name" value="DnaJ"/>
    <property type="match status" value="1"/>
</dbReference>
<feature type="compositionally biased region" description="Pro residues" evidence="2">
    <location>
        <begin position="359"/>
        <end position="375"/>
    </location>
</feature>
<gene>
    <name evidence="5" type="ORF">ABC977_03540</name>
</gene>
<dbReference type="Gene3D" id="3.10.450.50">
    <property type="match status" value="1"/>
</dbReference>
<keyword evidence="3" id="KW-1133">Transmembrane helix</keyword>
<name>A0ABV4BAL2_9GAMM</name>
<dbReference type="InterPro" id="IPR050817">
    <property type="entry name" value="DjlA_DnaK_co-chaperone"/>
</dbReference>
<dbReference type="SUPFAM" id="SSF54427">
    <property type="entry name" value="NTF2-like"/>
    <property type="match status" value="1"/>
</dbReference>
<evidence type="ECO:0000256" key="2">
    <source>
        <dbReference type="SAM" id="MobiDB-lite"/>
    </source>
</evidence>
<dbReference type="CDD" id="cd06257">
    <property type="entry name" value="DnaJ"/>
    <property type="match status" value="1"/>
</dbReference>
<comment type="caution">
    <text evidence="5">The sequence shown here is derived from an EMBL/GenBank/DDBJ whole genome shotgun (WGS) entry which is preliminary data.</text>
</comment>
<protein>
    <submittedName>
        <fullName evidence="5">DnaJ domain-containing protein</fullName>
    </submittedName>
</protein>
<keyword evidence="3" id="KW-0812">Transmembrane</keyword>
<accession>A0ABV4BAL2</accession>
<evidence type="ECO:0000313" key="5">
    <source>
        <dbReference type="EMBL" id="MEY6431477.1"/>
    </source>
</evidence>
<evidence type="ECO:0000259" key="4">
    <source>
        <dbReference type="PROSITE" id="PS50076"/>
    </source>
</evidence>
<keyword evidence="6" id="KW-1185">Reference proteome</keyword>
<dbReference type="EMBL" id="JBDKXB010000003">
    <property type="protein sequence ID" value="MEY6431477.1"/>
    <property type="molecule type" value="Genomic_DNA"/>
</dbReference>
<dbReference type="PANTHER" id="PTHR24074">
    <property type="entry name" value="CO-CHAPERONE PROTEIN DJLA"/>
    <property type="match status" value="1"/>
</dbReference>
<feature type="domain" description="J" evidence="4">
    <location>
        <begin position="78"/>
        <end position="144"/>
    </location>
</feature>
<dbReference type="PROSITE" id="PS50076">
    <property type="entry name" value="DNAJ_2"/>
    <property type="match status" value="1"/>
</dbReference>
<evidence type="ECO:0000313" key="6">
    <source>
        <dbReference type="Proteomes" id="UP001564408"/>
    </source>
</evidence>
<keyword evidence="1" id="KW-0143">Chaperone</keyword>
<evidence type="ECO:0000256" key="3">
    <source>
        <dbReference type="SAM" id="Phobius"/>
    </source>
</evidence>
<feature type="region of interest" description="Disordered" evidence="2">
    <location>
        <begin position="334"/>
        <end position="393"/>
    </location>
</feature>
<reference evidence="5 6" key="1">
    <citation type="submission" date="2024-05" db="EMBL/GenBank/DDBJ databases">
        <title>Genome Sequence and Characterization of the New Strain Purple Sulfur Bacterium of Genus Thioalkalicoccus.</title>
        <authorList>
            <person name="Bryantseva I.A."/>
            <person name="Kyndt J.A."/>
            <person name="Imhoff J.F."/>
        </authorList>
    </citation>
    <scope>NUCLEOTIDE SEQUENCE [LARGE SCALE GENOMIC DNA]</scope>
    <source>
        <strain evidence="5 6">Um2</strain>
    </source>
</reference>
<sequence>MLLLVALDYHRAPLRYPRLADARRPLPAAFEGLLAELGVALVPSNLAKAARRLRCEPHGLEEAVRFFVRHVLLVPDADHYRVLGLSHGAEPDAIRRHYYLLARLFHPDRAPPDPDRDAVEMARLNQAHWTLRDPERKRRYDADLAAQGRAGPGARPLPMAAFRPGPGLPAQLQGAAGAYGSNTRSAVLGILLLGTSVAIMAWLFWPSRESGIRMNPERAAQPVPGPAYLVGDRLRAVDLAAPSLDLDPTPMGDPVAADVPPGRDDGVVPRPPVVMVAETQPPPVPGPRLDQAAGPRAPADILAVMPARVAPSPPQAGEPPLQAVPLLRRDPVPEASAERPATAVSREPLQSMPESPKQAMPPVPRPEPRPPPQPAHRPVHEPGERGVMTDPAVARAADRDRVISRFVSTYRDGDLDGFVGLFVPHADVNEGRGHALIRSIYADFFRRVPDRRLEIGALRWHSIDAERAIGEGRVSVGSRTGGSGRWRHGQGGIRFDLVWDGDGYRIARMFYDVEPR</sequence>
<dbReference type="Gene3D" id="1.10.287.110">
    <property type="entry name" value="DnaJ domain"/>
    <property type="match status" value="1"/>
</dbReference>